<name>X0PEZ8_9LACO</name>
<dbReference type="PATRIC" id="fig|1423734.3.peg.738"/>
<feature type="signal peptide" evidence="1">
    <location>
        <begin position="1"/>
        <end position="29"/>
    </location>
</feature>
<dbReference type="AlphaFoldDB" id="X0PEZ8"/>
<dbReference type="InterPro" id="IPR039564">
    <property type="entry name" value="Peptidase_C39-like"/>
</dbReference>
<sequence length="466" mass="50251">MQKKSWLSLPLLGAALLALSSGPNVKAQAAVANGVLTLDQSTTLYQGYGNAPTATDRTLAAGTQWQIAATETLGKTTWYQVGPNQWVTEDPQFNPTSTFAPIHLTQAATIYGSPGDASTKTQRDLPAESDWAVGAQQTVNGDTWYEVGANMWITQAASFNPAVYQDITLAQPTMLYTGYDASRQSTGRTLAMGSTWVVTKTAQVNGATWYQIGDNQWVTMTDSLNPAPDHFDNAVMTITVNSQQGASVYNSYQAGRTQVKELPFGSQWQVTRQAVADDGSLWYQVGGDQWVSANGGITTGAIYPETASLTGVPLIAQLPELPNGCEITAVTMMLRYAGADVDKVALAHEMPRSSDPNQGYVGDPWDASGVTIFPPALMGLVQKYAGNAIDMTGMSFDAIRYQIGIRKHPVVAWQTLHGFPYHAVVVTGYTATDVTYLDCWSNSAATVSIADFVSNWQTQNFRAISY</sequence>
<evidence type="ECO:0000256" key="1">
    <source>
        <dbReference type="SAM" id="SignalP"/>
    </source>
</evidence>
<dbReference type="Pfam" id="PF03217">
    <property type="entry name" value="SlpA"/>
    <property type="match status" value="2"/>
</dbReference>
<dbReference type="InterPro" id="IPR024968">
    <property type="entry name" value="SlpA_C_lactobacillus"/>
</dbReference>
<dbReference type="STRING" id="1423734.FC83_GL000731"/>
<comment type="caution">
    <text evidence="4">The sequence shown here is derived from an EMBL/GenBank/DDBJ whole genome shotgun (WGS) entry which is preliminary data.</text>
</comment>
<organism evidence="4 5">
    <name type="scientific">Agrilactobacillus composti DSM 18527 = JCM 14202</name>
    <dbReference type="NCBI Taxonomy" id="1423734"/>
    <lineage>
        <taxon>Bacteria</taxon>
        <taxon>Bacillati</taxon>
        <taxon>Bacillota</taxon>
        <taxon>Bacilli</taxon>
        <taxon>Lactobacillales</taxon>
        <taxon>Lactobacillaceae</taxon>
        <taxon>Agrilactobacillus</taxon>
    </lineage>
</organism>
<dbReference type="EMBL" id="AZGA01000078">
    <property type="protein sequence ID" value="KRM31438.1"/>
    <property type="molecule type" value="Genomic_DNA"/>
</dbReference>
<dbReference type="PANTHER" id="PTHR37806">
    <property type="entry name" value="LMO0724 PROTEIN"/>
    <property type="match status" value="1"/>
</dbReference>
<feature type="domain" description="S-layer protein C-terminal" evidence="2">
    <location>
        <begin position="102"/>
        <end position="153"/>
    </location>
</feature>
<dbReference type="Pfam" id="PF13529">
    <property type="entry name" value="Peptidase_C39_2"/>
    <property type="match status" value="1"/>
</dbReference>
<dbReference type="OrthoDB" id="1164310at2"/>
<proteinExistence type="predicted"/>
<evidence type="ECO:0000313" key="5">
    <source>
        <dbReference type="Proteomes" id="UP000051236"/>
    </source>
</evidence>
<evidence type="ECO:0000259" key="2">
    <source>
        <dbReference type="Pfam" id="PF03217"/>
    </source>
</evidence>
<dbReference type="eggNOG" id="COG4990">
    <property type="taxonomic scope" value="Bacteria"/>
</dbReference>
<gene>
    <name evidence="4" type="ORF">FC83_GL000731</name>
</gene>
<dbReference type="Proteomes" id="UP000051236">
    <property type="component" value="Unassembled WGS sequence"/>
</dbReference>
<protein>
    <submittedName>
        <fullName evidence="4">Secreted SH3 domain protein</fullName>
    </submittedName>
</protein>
<evidence type="ECO:0000259" key="3">
    <source>
        <dbReference type="Pfam" id="PF13529"/>
    </source>
</evidence>
<feature type="domain" description="S-layer protein C-terminal" evidence="2">
    <location>
        <begin position="180"/>
        <end position="219"/>
    </location>
</feature>
<dbReference type="PANTHER" id="PTHR37806:SF1">
    <property type="entry name" value="PEPTIDASE C39-LIKE DOMAIN-CONTAINING PROTEIN"/>
    <property type="match status" value="1"/>
</dbReference>
<dbReference type="RefSeq" id="WP_052004723.1">
    <property type="nucleotide sequence ID" value="NZ_AZGA01000078.1"/>
</dbReference>
<keyword evidence="1" id="KW-0732">Signal</keyword>
<dbReference type="Gene3D" id="3.90.70.10">
    <property type="entry name" value="Cysteine proteinases"/>
    <property type="match status" value="1"/>
</dbReference>
<feature type="domain" description="Peptidase C39-like" evidence="3">
    <location>
        <begin position="311"/>
        <end position="439"/>
    </location>
</feature>
<feature type="chain" id="PRO_5009980983" evidence="1">
    <location>
        <begin position="30"/>
        <end position="466"/>
    </location>
</feature>
<accession>X0PEZ8</accession>
<evidence type="ECO:0000313" key="4">
    <source>
        <dbReference type="EMBL" id="KRM31438.1"/>
    </source>
</evidence>
<keyword evidence="5" id="KW-1185">Reference proteome</keyword>
<reference evidence="4 5" key="1">
    <citation type="journal article" date="2015" name="Genome Announc.">
        <title>Expanding the biotechnology potential of lactobacilli through comparative genomics of 213 strains and associated genera.</title>
        <authorList>
            <person name="Sun Z."/>
            <person name="Harris H.M."/>
            <person name="McCann A."/>
            <person name="Guo C."/>
            <person name="Argimon S."/>
            <person name="Zhang W."/>
            <person name="Yang X."/>
            <person name="Jeffery I.B."/>
            <person name="Cooney J.C."/>
            <person name="Kagawa T.F."/>
            <person name="Liu W."/>
            <person name="Song Y."/>
            <person name="Salvetti E."/>
            <person name="Wrobel A."/>
            <person name="Rasinkangas P."/>
            <person name="Parkhill J."/>
            <person name="Rea M.C."/>
            <person name="O'Sullivan O."/>
            <person name="Ritari J."/>
            <person name="Douillard F.P."/>
            <person name="Paul Ross R."/>
            <person name="Yang R."/>
            <person name="Briner A.E."/>
            <person name="Felis G.E."/>
            <person name="de Vos W.M."/>
            <person name="Barrangou R."/>
            <person name="Klaenhammer T.R."/>
            <person name="Caufield P.W."/>
            <person name="Cui Y."/>
            <person name="Zhang H."/>
            <person name="O'Toole P.W."/>
        </authorList>
    </citation>
    <scope>NUCLEOTIDE SEQUENCE [LARGE SCALE GENOMIC DNA]</scope>
    <source>
        <strain evidence="4 5">DSM 18527</strain>
    </source>
</reference>